<evidence type="ECO:0000313" key="3">
    <source>
        <dbReference type="Proteomes" id="UP000239736"/>
    </source>
</evidence>
<keyword evidence="3" id="KW-1185">Reference proteome</keyword>
<dbReference type="Proteomes" id="UP000239736">
    <property type="component" value="Unassembled WGS sequence"/>
</dbReference>
<evidence type="ECO:0000313" key="2">
    <source>
        <dbReference type="EMBL" id="PPB82321.1"/>
    </source>
</evidence>
<evidence type="ECO:0000256" key="1">
    <source>
        <dbReference type="SAM" id="Phobius"/>
    </source>
</evidence>
<keyword evidence="1" id="KW-1133">Transmembrane helix</keyword>
<keyword evidence="1" id="KW-0812">Transmembrane</keyword>
<proteinExistence type="predicted"/>
<sequence>MRYVKWTLISLTVLIVGAFLHYTLPQHDIVRIVNTYQERQDLNDWTRIFWATPDDQSTGLINRDVQFIQAVKPNGKPMVYRNEDTGWNWPPYFKFDTANLQTKAEDLKSTAENPKWVVVTHYGWRIVFLSVFPNAIDIEPVEGPDVTIIPWFNIFFFVFLGILFLVLRRMWLQFRERMIDPVVEDVSDAWDRVDERADRVRGNARGLWARFRNWLDTWRGRPRI</sequence>
<dbReference type="Pfam" id="PF07509">
    <property type="entry name" value="DUF1523"/>
    <property type="match status" value="1"/>
</dbReference>
<name>A0A2S5JLP0_9RHOB</name>
<gene>
    <name evidence="2" type="ORF">LV82_00249</name>
</gene>
<comment type="caution">
    <text evidence="2">The sequence shown here is derived from an EMBL/GenBank/DDBJ whole genome shotgun (WGS) entry which is preliminary data.</text>
</comment>
<dbReference type="EMBL" id="PRDS01000001">
    <property type="protein sequence ID" value="PPB82321.1"/>
    <property type="molecule type" value="Genomic_DNA"/>
</dbReference>
<dbReference type="AlphaFoldDB" id="A0A2S5JLP0"/>
<keyword evidence="1" id="KW-0472">Membrane</keyword>
<organism evidence="2 3">
    <name type="scientific">Albidovulum inexpectatum</name>
    <dbReference type="NCBI Taxonomy" id="196587"/>
    <lineage>
        <taxon>Bacteria</taxon>
        <taxon>Pseudomonadati</taxon>
        <taxon>Pseudomonadota</taxon>
        <taxon>Alphaproteobacteria</taxon>
        <taxon>Rhodobacterales</taxon>
        <taxon>Paracoccaceae</taxon>
        <taxon>Albidovulum</taxon>
    </lineage>
</organism>
<dbReference type="InterPro" id="IPR011088">
    <property type="entry name" value="Phage_phiNM3_A0EWY4"/>
</dbReference>
<feature type="transmembrane region" description="Helical" evidence="1">
    <location>
        <begin position="148"/>
        <end position="167"/>
    </location>
</feature>
<protein>
    <submittedName>
        <fullName evidence="2">Uncharacterized protein DUF1523</fullName>
    </submittedName>
</protein>
<dbReference type="RefSeq" id="WP_104068887.1">
    <property type="nucleotide sequence ID" value="NZ_PRDS01000001.1"/>
</dbReference>
<reference evidence="2 3" key="1">
    <citation type="submission" date="2018-01" db="EMBL/GenBank/DDBJ databases">
        <title>Genomic Encyclopedia of Archaeal and Bacterial Type Strains, Phase II (KMG-II): from individual species to whole genera.</title>
        <authorList>
            <person name="Goeker M."/>
        </authorList>
    </citation>
    <scope>NUCLEOTIDE SEQUENCE [LARGE SCALE GENOMIC DNA]</scope>
    <source>
        <strain evidence="2 3">DSM 12048</strain>
    </source>
</reference>
<dbReference type="OrthoDB" id="5354324at2"/>
<accession>A0A2S5JLP0</accession>
<feature type="transmembrane region" description="Helical" evidence="1">
    <location>
        <begin position="6"/>
        <end position="24"/>
    </location>
</feature>